<organism evidence="6 7">
    <name type="scientific">Anaerosphaera multitolerans</name>
    <dbReference type="NCBI Taxonomy" id="2487351"/>
    <lineage>
        <taxon>Bacteria</taxon>
        <taxon>Bacillati</taxon>
        <taxon>Bacillota</taxon>
        <taxon>Tissierellia</taxon>
        <taxon>Tissierellales</taxon>
        <taxon>Peptoniphilaceae</taxon>
        <taxon>Anaerosphaera</taxon>
    </lineage>
</organism>
<keyword evidence="7" id="KW-1185">Reference proteome</keyword>
<dbReference type="PRINTS" id="PR00455">
    <property type="entry name" value="HTHTETR"/>
</dbReference>
<evidence type="ECO:0000313" key="7">
    <source>
        <dbReference type="Proteomes" id="UP000288812"/>
    </source>
</evidence>
<proteinExistence type="predicted"/>
<keyword evidence="1" id="KW-0805">Transcription regulation</keyword>
<dbReference type="Gene3D" id="1.10.357.10">
    <property type="entry name" value="Tetracycline Repressor, domain 2"/>
    <property type="match status" value="1"/>
</dbReference>
<dbReference type="PANTHER" id="PTHR47506:SF1">
    <property type="entry name" value="HTH-TYPE TRANSCRIPTIONAL REGULATOR YJDC"/>
    <property type="match status" value="1"/>
</dbReference>
<feature type="DNA-binding region" description="H-T-H motif" evidence="4">
    <location>
        <begin position="27"/>
        <end position="46"/>
    </location>
</feature>
<evidence type="ECO:0000313" key="6">
    <source>
        <dbReference type="EMBL" id="RVU54461.1"/>
    </source>
</evidence>
<reference evidence="6 7" key="1">
    <citation type="submission" date="2018-11" db="EMBL/GenBank/DDBJ databases">
        <title>Genome sequencing and assembly of Anaerosphaera sp. nov., GS7-6-2.</title>
        <authorList>
            <person name="Rettenmaier R."/>
            <person name="Liebl W."/>
            <person name="Zverlov V."/>
        </authorList>
    </citation>
    <scope>NUCLEOTIDE SEQUENCE [LARGE SCALE GENOMIC DNA]</scope>
    <source>
        <strain evidence="6 7">GS7-6-2</strain>
    </source>
</reference>
<feature type="domain" description="HTH tetR-type" evidence="5">
    <location>
        <begin position="4"/>
        <end position="64"/>
    </location>
</feature>
<dbReference type="OrthoDB" id="9812484at2"/>
<dbReference type="SUPFAM" id="SSF46689">
    <property type="entry name" value="Homeodomain-like"/>
    <property type="match status" value="1"/>
</dbReference>
<dbReference type="AlphaFoldDB" id="A0A437S618"/>
<dbReference type="Proteomes" id="UP000288812">
    <property type="component" value="Unassembled WGS sequence"/>
</dbReference>
<dbReference type="PROSITE" id="PS50977">
    <property type="entry name" value="HTH_TETR_2"/>
    <property type="match status" value="1"/>
</dbReference>
<dbReference type="PANTHER" id="PTHR47506">
    <property type="entry name" value="TRANSCRIPTIONAL REGULATORY PROTEIN"/>
    <property type="match status" value="1"/>
</dbReference>
<evidence type="ECO:0000256" key="4">
    <source>
        <dbReference type="PROSITE-ProRule" id="PRU00335"/>
    </source>
</evidence>
<protein>
    <submittedName>
        <fullName evidence="6">TetR/AcrR family transcriptional regulator</fullName>
    </submittedName>
</protein>
<evidence type="ECO:0000256" key="3">
    <source>
        <dbReference type="ARBA" id="ARBA00023163"/>
    </source>
</evidence>
<evidence type="ECO:0000256" key="1">
    <source>
        <dbReference type="ARBA" id="ARBA00023015"/>
    </source>
</evidence>
<gene>
    <name evidence="6" type="ORF">EF514_07555</name>
</gene>
<comment type="caution">
    <text evidence="6">The sequence shown here is derived from an EMBL/GenBank/DDBJ whole genome shotgun (WGS) entry which is preliminary data.</text>
</comment>
<evidence type="ECO:0000256" key="2">
    <source>
        <dbReference type="ARBA" id="ARBA00023125"/>
    </source>
</evidence>
<dbReference type="InterPro" id="IPR001647">
    <property type="entry name" value="HTH_TetR"/>
</dbReference>
<dbReference type="InterPro" id="IPR009057">
    <property type="entry name" value="Homeodomain-like_sf"/>
</dbReference>
<keyword evidence="3" id="KW-0804">Transcription</keyword>
<name>A0A437S618_9FIRM</name>
<dbReference type="EMBL" id="RLIH01000010">
    <property type="protein sequence ID" value="RVU54461.1"/>
    <property type="molecule type" value="Genomic_DNA"/>
</dbReference>
<accession>A0A437S618</accession>
<evidence type="ECO:0000259" key="5">
    <source>
        <dbReference type="PROSITE" id="PS50977"/>
    </source>
</evidence>
<dbReference type="Pfam" id="PF00440">
    <property type="entry name" value="TetR_N"/>
    <property type="match status" value="1"/>
</dbReference>
<keyword evidence="2 4" id="KW-0238">DNA-binding</keyword>
<dbReference type="GO" id="GO:0003677">
    <property type="term" value="F:DNA binding"/>
    <property type="evidence" value="ECO:0007669"/>
    <property type="project" value="UniProtKB-UniRule"/>
</dbReference>
<sequence>MSREEREQQIKEAAKKVFLEKGFRNTVMDDIMQETKLSRGGLYHHYKSTSEILYDIMDEGNRMREKAVKSTIELRQGLSFNEIVTETIVDKILSENDFIPIYAMFLQEIKQDKNLNNLYEKLKEKSTKTILELFNCTDNSENIVSSLDLIINFINTMILGCEILQVRDNFRNNKDILKKMILVVLNNKEE</sequence>